<sequence>MRGADIRDTTAVEDRHWWYRERRALLARELRRLHAHPGREAVEIGAAGGGNCLVMRDFGYQVLATEFLPEGVEIARARGLDAIQADARDLPLESATRDLLVAFDVLEHIEEDARAAAEIHRVLRPGGSALIAVPADMRLWSVFDELSGHVRRYDRAGLTALISGAGLRVDALWSWNVLLRPAVALRRTATTRQPESALRHDVTAVHPLLNALLGGIVRLERGLPVGRLPGVSLFLRAHKPL</sequence>
<dbReference type="RefSeq" id="WP_307239530.1">
    <property type="nucleotide sequence ID" value="NZ_JAUSUZ010000001.1"/>
</dbReference>
<dbReference type="InterPro" id="IPR013216">
    <property type="entry name" value="Methyltransf_11"/>
</dbReference>
<dbReference type="EMBL" id="JAUSUZ010000001">
    <property type="protein sequence ID" value="MDQ0366307.1"/>
    <property type="molecule type" value="Genomic_DNA"/>
</dbReference>
<dbReference type="GO" id="GO:0032259">
    <property type="term" value="P:methylation"/>
    <property type="evidence" value="ECO:0007669"/>
    <property type="project" value="UniProtKB-KW"/>
</dbReference>
<keyword evidence="2" id="KW-0489">Methyltransferase</keyword>
<dbReference type="GO" id="GO:0008757">
    <property type="term" value="F:S-adenosylmethionine-dependent methyltransferase activity"/>
    <property type="evidence" value="ECO:0007669"/>
    <property type="project" value="InterPro"/>
</dbReference>
<accession>A0AAE3VZR5</accession>
<protein>
    <submittedName>
        <fullName evidence="2">SAM-dependent methyltransferase</fullName>
    </submittedName>
</protein>
<dbReference type="Gene3D" id="3.40.50.150">
    <property type="entry name" value="Vaccinia Virus protein VP39"/>
    <property type="match status" value="1"/>
</dbReference>
<proteinExistence type="predicted"/>
<feature type="domain" description="Methyltransferase type 11" evidence="1">
    <location>
        <begin position="43"/>
        <end position="130"/>
    </location>
</feature>
<evidence type="ECO:0000313" key="2">
    <source>
        <dbReference type="EMBL" id="MDQ0366307.1"/>
    </source>
</evidence>
<dbReference type="Proteomes" id="UP001240236">
    <property type="component" value="Unassembled WGS sequence"/>
</dbReference>
<organism evidence="2 3">
    <name type="scientific">Catenuloplanes indicus</name>
    <dbReference type="NCBI Taxonomy" id="137267"/>
    <lineage>
        <taxon>Bacteria</taxon>
        <taxon>Bacillati</taxon>
        <taxon>Actinomycetota</taxon>
        <taxon>Actinomycetes</taxon>
        <taxon>Micromonosporales</taxon>
        <taxon>Micromonosporaceae</taxon>
        <taxon>Catenuloplanes</taxon>
    </lineage>
</organism>
<dbReference type="PANTHER" id="PTHR43861">
    <property type="entry name" value="TRANS-ACONITATE 2-METHYLTRANSFERASE-RELATED"/>
    <property type="match status" value="1"/>
</dbReference>
<evidence type="ECO:0000313" key="3">
    <source>
        <dbReference type="Proteomes" id="UP001240236"/>
    </source>
</evidence>
<dbReference type="Pfam" id="PF08241">
    <property type="entry name" value="Methyltransf_11"/>
    <property type="match status" value="1"/>
</dbReference>
<evidence type="ECO:0000259" key="1">
    <source>
        <dbReference type="Pfam" id="PF08241"/>
    </source>
</evidence>
<name>A0AAE3VZR5_9ACTN</name>
<dbReference type="AlphaFoldDB" id="A0AAE3VZR5"/>
<reference evidence="2 3" key="1">
    <citation type="submission" date="2023-07" db="EMBL/GenBank/DDBJ databases">
        <title>Sequencing the genomes of 1000 actinobacteria strains.</title>
        <authorList>
            <person name="Klenk H.-P."/>
        </authorList>
    </citation>
    <scope>NUCLEOTIDE SEQUENCE [LARGE SCALE GENOMIC DNA]</scope>
    <source>
        <strain evidence="2 3">DSM 44709</strain>
    </source>
</reference>
<dbReference type="CDD" id="cd02440">
    <property type="entry name" value="AdoMet_MTases"/>
    <property type="match status" value="1"/>
</dbReference>
<dbReference type="SUPFAM" id="SSF53335">
    <property type="entry name" value="S-adenosyl-L-methionine-dependent methyltransferases"/>
    <property type="match status" value="1"/>
</dbReference>
<dbReference type="InterPro" id="IPR029063">
    <property type="entry name" value="SAM-dependent_MTases_sf"/>
</dbReference>
<keyword evidence="3" id="KW-1185">Reference proteome</keyword>
<gene>
    <name evidence="2" type="ORF">J2S42_002976</name>
</gene>
<keyword evidence="2" id="KW-0808">Transferase</keyword>
<comment type="caution">
    <text evidence="2">The sequence shown here is derived from an EMBL/GenBank/DDBJ whole genome shotgun (WGS) entry which is preliminary data.</text>
</comment>